<dbReference type="NCBIfam" id="TIGR00229">
    <property type="entry name" value="sensory_box"/>
    <property type="match status" value="1"/>
</dbReference>
<comment type="caution">
    <text evidence="5">The sequence shown here is derived from an EMBL/GenBank/DDBJ whole genome shotgun (WGS) entry which is preliminary data.</text>
</comment>
<dbReference type="Proteomes" id="UP000239415">
    <property type="component" value="Unassembled WGS sequence"/>
</dbReference>
<evidence type="ECO:0000313" key="6">
    <source>
        <dbReference type="Proteomes" id="UP000239415"/>
    </source>
</evidence>
<name>A0A2T0JMT5_9ACTN</name>
<dbReference type="PROSITE" id="PS50887">
    <property type="entry name" value="GGDEF"/>
    <property type="match status" value="1"/>
</dbReference>
<feature type="transmembrane region" description="Helical" evidence="1">
    <location>
        <begin position="276"/>
        <end position="294"/>
    </location>
</feature>
<dbReference type="SMART" id="SM00091">
    <property type="entry name" value="PAS"/>
    <property type="match status" value="1"/>
</dbReference>
<dbReference type="Gene3D" id="3.30.70.270">
    <property type="match status" value="1"/>
</dbReference>
<evidence type="ECO:0000313" key="5">
    <source>
        <dbReference type="EMBL" id="PRX08915.1"/>
    </source>
</evidence>
<dbReference type="PROSITE" id="PS50112">
    <property type="entry name" value="PAS"/>
    <property type="match status" value="1"/>
</dbReference>
<keyword evidence="6" id="KW-1185">Reference proteome</keyword>
<accession>A0A2T0JMT5</accession>
<dbReference type="NCBIfam" id="TIGR00254">
    <property type="entry name" value="GGDEF"/>
    <property type="match status" value="1"/>
</dbReference>
<dbReference type="InterPro" id="IPR000700">
    <property type="entry name" value="PAS-assoc_C"/>
</dbReference>
<dbReference type="InterPro" id="IPR035965">
    <property type="entry name" value="PAS-like_dom_sf"/>
</dbReference>
<evidence type="ECO:0000259" key="3">
    <source>
        <dbReference type="PROSITE" id="PS50113"/>
    </source>
</evidence>
<dbReference type="EMBL" id="PVMZ01000038">
    <property type="protein sequence ID" value="PRX08915.1"/>
    <property type="molecule type" value="Genomic_DNA"/>
</dbReference>
<dbReference type="InterPro" id="IPR001610">
    <property type="entry name" value="PAC"/>
</dbReference>
<protein>
    <submittedName>
        <fullName evidence="5">PAS domain S-box-containing protein/diguanylate cyclase (GGDEF)-like protein</fullName>
    </submittedName>
</protein>
<dbReference type="PANTHER" id="PTHR44757">
    <property type="entry name" value="DIGUANYLATE CYCLASE DGCP"/>
    <property type="match status" value="1"/>
</dbReference>
<evidence type="ECO:0000256" key="1">
    <source>
        <dbReference type="SAM" id="Phobius"/>
    </source>
</evidence>
<feature type="transmembrane region" description="Helical" evidence="1">
    <location>
        <begin position="141"/>
        <end position="162"/>
    </location>
</feature>
<keyword evidence="1" id="KW-0472">Membrane</keyword>
<dbReference type="Gene3D" id="3.30.450.20">
    <property type="entry name" value="PAS domain"/>
    <property type="match status" value="1"/>
</dbReference>
<dbReference type="SUPFAM" id="SSF55073">
    <property type="entry name" value="Nucleotide cyclase"/>
    <property type="match status" value="1"/>
</dbReference>
<proteinExistence type="predicted"/>
<dbReference type="Pfam" id="PF00990">
    <property type="entry name" value="GGDEF"/>
    <property type="match status" value="1"/>
</dbReference>
<feature type="domain" description="PAC" evidence="3">
    <location>
        <begin position="411"/>
        <end position="462"/>
    </location>
</feature>
<evidence type="ECO:0000259" key="4">
    <source>
        <dbReference type="PROSITE" id="PS50887"/>
    </source>
</evidence>
<dbReference type="InterPro" id="IPR000014">
    <property type="entry name" value="PAS"/>
</dbReference>
<dbReference type="SMART" id="SM00086">
    <property type="entry name" value="PAC"/>
    <property type="match status" value="1"/>
</dbReference>
<feature type="transmembrane region" description="Helical" evidence="1">
    <location>
        <begin position="77"/>
        <end position="98"/>
    </location>
</feature>
<feature type="transmembrane region" description="Helical" evidence="1">
    <location>
        <begin position="300"/>
        <end position="326"/>
    </location>
</feature>
<dbReference type="PANTHER" id="PTHR44757:SF2">
    <property type="entry name" value="BIOFILM ARCHITECTURE MAINTENANCE PROTEIN MBAA"/>
    <property type="match status" value="1"/>
</dbReference>
<feature type="transmembrane region" description="Helical" evidence="1">
    <location>
        <begin position="110"/>
        <end position="129"/>
    </location>
</feature>
<evidence type="ECO:0000259" key="2">
    <source>
        <dbReference type="PROSITE" id="PS50112"/>
    </source>
</evidence>
<dbReference type="InterPro" id="IPR029787">
    <property type="entry name" value="Nucleotide_cyclase"/>
</dbReference>
<dbReference type="OrthoDB" id="8526884at2"/>
<dbReference type="SUPFAM" id="SSF55785">
    <property type="entry name" value="PYP-like sensor domain (PAS domain)"/>
    <property type="match status" value="1"/>
</dbReference>
<keyword evidence="1" id="KW-1133">Transmembrane helix</keyword>
<dbReference type="InterPro" id="IPR043128">
    <property type="entry name" value="Rev_trsase/Diguanyl_cyclase"/>
</dbReference>
<dbReference type="InterPro" id="IPR000160">
    <property type="entry name" value="GGDEF_dom"/>
</dbReference>
<reference evidence="5 6" key="1">
    <citation type="submission" date="2018-03" db="EMBL/GenBank/DDBJ databases">
        <title>Genomic Encyclopedia of Archaeal and Bacterial Type Strains, Phase II (KMG-II): from individual species to whole genera.</title>
        <authorList>
            <person name="Goeker M."/>
        </authorList>
    </citation>
    <scope>NUCLEOTIDE SEQUENCE [LARGE SCALE GENOMIC DNA]</scope>
    <source>
        <strain evidence="5 6">DSM 43146</strain>
    </source>
</reference>
<keyword evidence="1" id="KW-0812">Transmembrane</keyword>
<dbReference type="CDD" id="cd01949">
    <property type="entry name" value="GGDEF"/>
    <property type="match status" value="1"/>
</dbReference>
<feature type="transmembrane region" description="Helical" evidence="1">
    <location>
        <begin position="12"/>
        <end position="31"/>
    </location>
</feature>
<dbReference type="Pfam" id="PF08447">
    <property type="entry name" value="PAS_3"/>
    <property type="match status" value="1"/>
</dbReference>
<dbReference type="SMART" id="SM00267">
    <property type="entry name" value="GGDEF"/>
    <property type="match status" value="1"/>
</dbReference>
<sequence>MPPAVRAGLWRDPVLIALAVGTMIVVGPFLLDVGTPRAQMIACWTVSPILDLALFWLSRQVAGIPDLPPHPRRFWRAVGVGGLLFLAGDLVQLGTIITEPGIQRIVFHPVQSATMMLGVVVMMIGLVLPQRVANRPRRQQTRLLLDTAILMSASAVVAWCLMTRPGMAGAGFEAYFLAVFGCGVVLCAIFVAIRSGLTGVSPMSRAAAVPMVLASLGLAGSSVLLPSGSVPNTGVQMAVIIFPCLLVLAGPRLQFLHGAGGLDGREWFSRRRRFSVLPYAATVVCAAALVFVLVTRGLGISAWGALAGLLVNVGLVIGRQVLALAVNDALVGAIRRREQRLTSLLEHSSEIIAIARADGTFTYASPAVERVLGFPVDGVLGRGALDILHRDDRERLAAELETLYATPGTEMTMQGRYRHADGSWRWLEVVAVNLTHVPGIDGVVSNSRDVTESRELHEMLRYQAGHDELTGLANRRGFTAAMAARPGDVTVLLIDLNGFKQINDTYGHAAGDEVLRHVAGVLRDSAGAADVPARLGGDEFAVLADGGPADAERLAGRLRTALAEPARIDGRDLGVGASIGLATGPAADADQLLNTADLRMYEEKQRTRAYAS</sequence>
<feature type="transmembrane region" description="Helical" evidence="1">
    <location>
        <begin position="237"/>
        <end position="255"/>
    </location>
</feature>
<feature type="domain" description="GGDEF" evidence="4">
    <location>
        <begin position="487"/>
        <end position="612"/>
    </location>
</feature>
<dbReference type="InterPro" id="IPR052155">
    <property type="entry name" value="Biofilm_reg_signaling"/>
</dbReference>
<dbReference type="RefSeq" id="WP_106330724.1">
    <property type="nucleotide sequence ID" value="NZ_BOMO01000176.1"/>
</dbReference>
<feature type="transmembrane region" description="Helical" evidence="1">
    <location>
        <begin position="37"/>
        <end position="57"/>
    </location>
</feature>
<organism evidence="5 6">
    <name type="scientific">Actinoplanes italicus</name>
    <dbReference type="NCBI Taxonomy" id="113567"/>
    <lineage>
        <taxon>Bacteria</taxon>
        <taxon>Bacillati</taxon>
        <taxon>Actinomycetota</taxon>
        <taxon>Actinomycetes</taxon>
        <taxon>Micromonosporales</taxon>
        <taxon>Micromonosporaceae</taxon>
        <taxon>Actinoplanes</taxon>
    </lineage>
</organism>
<dbReference type="InterPro" id="IPR013655">
    <property type="entry name" value="PAS_fold_3"/>
</dbReference>
<feature type="transmembrane region" description="Helical" evidence="1">
    <location>
        <begin position="174"/>
        <end position="193"/>
    </location>
</feature>
<dbReference type="PROSITE" id="PS50113">
    <property type="entry name" value="PAC"/>
    <property type="match status" value="1"/>
</dbReference>
<feature type="domain" description="PAS" evidence="2">
    <location>
        <begin position="337"/>
        <end position="407"/>
    </location>
</feature>
<dbReference type="CDD" id="cd00130">
    <property type="entry name" value="PAS"/>
    <property type="match status" value="1"/>
</dbReference>
<dbReference type="AlphaFoldDB" id="A0A2T0JMT5"/>
<feature type="transmembrane region" description="Helical" evidence="1">
    <location>
        <begin position="205"/>
        <end position="225"/>
    </location>
</feature>
<gene>
    <name evidence="5" type="ORF">CLV67_13847</name>
</gene>